<reference evidence="2 3" key="1">
    <citation type="submission" date="2020-10" db="EMBL/GenBank/DDBJ databases">
        <title>Connecting structure to function with the recovery of over 1000 high-quality activated sludge metagenome-assembled genomes encoding full-length rRNA genes using long-read sequencing.</title>
        <authorList>
            <person name="Singleton C.M."/>
            <person name="Petriglieri F."/>
            <person name="Kristensen J.M."/>
            <person name="Kirkegaard R.H."/>
            <person name="Michaelsen T.Y."/>
            <person name="Andersen M.H."/>
            <person name="Karst S.M."/>
            <person name="Dueholm M.S."/>
            <person name="Nielsen P.H."/>
            <person name="Albertsen M."/>
        </authorList>
    </citation>
    <scope>NUCLEOTIDE SEQUENCE [LARGE SCALE GENOMIC DNA]</scope>
    <source>
        <strain evidence="2">Ribe_18-Q3-R11-54_MAXAC.273</strain>
    </source>
</reference>
<keyword evidence="1" id="KW-0732">Signal</keyword>
<evidence type="ECO:0000313" key="2">
    <source>
        <dbReference type="EMBL" id="MBK9982065.1"/>
    </source>
</evidence>
<gene>
    <name evidence="2" type="ORF">IPP15_06490</name>
</gene>
<name>A0A9D7SRP4_9BACT</name>
<evidence type="ECO:0000313" key="3">
    <source>
        <dbReference type="Proteomes" id="UP000808337"/>
    </source>
</evidence>
<protein>
    <submittedName>
        <fullName evidence="2">Uncharacterized protein</fullName>
    </submittedName>
</protein>
<dbReference type="EMBL" id="JADKGY010000001">
    <property type="protein sequence ID" value="MBK9982065.1"/>
    <property type="molecule type" value="Genomic_DNA"/>
</dbReference>
<comment type="caution">
    <text evidence="2">The sequence shown here is derived from an EMBL/GenBank/DDBJ whole genome shotgun (WGS) entry which is preliminary data.</text>
</comment>
<dbReference type="Proteomes" id="UP000808337">
    <property type="component" value="Unassembled WGS sequence"/>
</dbReference>
<dbReference type="AlphaFoldDB" id="A0A9D7SRP4"/>
<feature type="chain" id="PRO_5038757896" evidence="1">
    <location>
        <begin position="24"/>
        <end position="202"/>
    </location>
</feature>
<evidence type="ECO:0000256" key="1">
    <source>
        <dbReference type="SAM" id="SignalP"/>
    </source>
</evidence>
<organism evidence="2 3">
    <name type="scientific">Candidatus Opimibacter skivensis</name>
    <dbReference type="NCBI Taxonomy" id="2982028"/>
    <lineage>
        <taxon>Bacteria</taxon>
        <taxon>Pseudomonadati</taxon>
        <taxon>Bacteroidota</taxon>
        <taxon>Saprospiria</taxon>
        <taxon>Saprospirales</taxon>
        <taxon>Saprospiraceae</taxon>
        <taxon>Candidatus Opimibacter</taxon>
    </lineage>
</organism>
<feature type="signal peptide" evidence="1">
    <location>
        <begin position="1"/>
        <end position="23"/>
    </location>
</feature>
<sequence>MRACVPVKIALFVLITYCTNAQGDPGYPGLDSIQNNFDSLFDNSRTWLLLMIRGLAYEKLNHTMDADSQDAYRPTITNLYIHYAASLLDEGFDPDFDYSTIVCYRWSVMGMFDTTIVDGRRGFRNLEIARLNNAYFCQKLRLYRDYLNFCNAFYQYFRNNYRKKKLKFTEIENLTQQFLLDDDRSKFKKVTWMLRKGMHTRK</sequence>
<proteinExistence type="predicted"/>
<accession>A0A9D7SRP4</accession>